<dbReference type="InterPro" id="IPR002156">
    <property type="entry name" value="RNaseH_domain"/>
</dbReference>
<evidence type="ECO:0000259" key="1">
    <source>
        <dbReference type="Pfam" id="PF13456"/>
    </source>
</evidence>
<dbReference type="Proteomes" id="UP001187192">
    <property type="component" value="Unassembled WGS sequence"/>
</dbReference>
<dbReference type="GO" id="GO:0003676">
    <property type="term" value="F:nucleic acid binding"/>
    <property type="evidence" value="ECO:0007669"/>
    <property type="project" value="InterPro"/>
</dbReference>
<dbReference type="Pfam" id="PF13966">
    <property type="entry name" value="zf-RVT"/>
    <property type="match status" value="1"/>
</dbReference>
<dbReference type="InterPro" id="IPR052929">
    <property type="entry name" value="RNase_H-like_EbsB-rel"/>
</dbReference>
<accession>A0AA88AEC2</accession>
<dbReference type="InterPro" id="IPR044730">
    <property type="entry name" value="RNase_H-like_dom_plant"/>
</dbReference>
<reference evidence="3" key="1">
    <citation type="submission" date="2023-07" db="EMBL/GenBank/DDBJ databases">
        <title>draft genome sequence of fig (Ficus carica).</title>
        <authorList>
            <person name="Takahashi T."/>
            <person name="Nishimura K."/>
        </authorList>
    </citation>
    <scope>NUCLEOTIDE SEQUENCE</scope>
</reference>
<dbReference type="SUPFAM" id="SSF53098">
    <property type="entry name" value="Ribonuclease H-like"/>
    <property type="match status" value="1"/>
</dbReference>
<dbReference type="PANTHER" id="PTHR47074:SF48">
    <property type="entry name" value="POLYNUCLEOTIDYL TRANSFERASE, RIBONUCLEASE H-LIKE SUPERFAMILY PROTEIN"/>
    <property type="match status" value="1"/>
</dbReference>
<dbReference type="InterPro" id="IPR026960">
    <property type="entry name" value="RVT-Znf"/>
</dbReference>
<name>A0AA88AEC2_FICCA</name>
<dbReference type="InterPro" id="IPR012337">
    <property type="entry name" value="RNaseH-like_sf"/>
</dbReference>
<evidence type="ECO:0000313" key="4">
    <source>
        <dbReference type="Proteomes" id="UP001187192"/>
    </source>
</evidence>
<evidence type="ECO:0000313" key="3">
    <source>
        <dbReference type="EMBL" id="GMN49447.1"/>
    </source>
</evidence>
<feature type="domain" description="RNase H type-1" evidence="1">
    <location>
        <begin position="129"/>
        <end position="233"/>
    </location>
</feature>
<dbReference type="AlphaFoldDB" id="A0AA88AEC2"/>
<dbReference type="CDD" id="cd06222">
    <property type="entry name" value="RNase_H_like"/>
    <property type="match status" value="1"/>
</dbReference>
<comment type="caution">
    <text evidence="3">The sequence shown here is derived from an EMBL/GenBank/DDBJ whole genome shotgun (WGS) entry which is preliminary data.</text>
</comment>
<organism evidence="3 4">
    <name type="scientific">Ficus carica</name>
    <name type="common">Common fig</name>
    <dbReference type="NCBI Taxonomy" id="3494"/>
    <lineage>
        <taxon>Eukaryota</taxon>
        <taxon>Viridiplantae</taxon>
        <taxon>Streptophyta</taxon>
        <taxon>Embryophyta</taxon>
        <taxon>Tracheophyta</taxon>
        <taxon>Spermatophyta</taxon>
        <taxon>Magnoliopsida</taxon>
        <taxon>eudicotyledons</taxon>
        <taxon>Gunneridae</taxon>
        <taxon>Pentapetalae</taxon>
        <taxon>rosids</taxon>
        <taxon>fabids</taxon>
        <taxon>Rosales</taxon>
        <taxon>Moraceae</taxon>
        <taxon>Ficeae</taxon>
        <taxon>Ficus</taxon>
    </lineage>
</organism>
<dbReference type="PANTHER" id="PTHR47074">
    <property type="entry name" value="BNAC02G40300D PROTEIN"/>
    <property type="match status" value="1"/>
</dbReference>
<protein>
    <submittedName>
        <fullName evidence="3">Uncharacterized protein</fullName>
    </submittedName>
</protein>
<evidence type="ECO:0000259" key="2">
    <source>
        <dbReference type="Pfam" id="PF13966"/>
    </source>
</evidence>
<proteinExistence type="predicted"/>
<keyword evidence="4" id="KW-1185">Reference proteome</keyword>
<dbReference type="EMBL" id="BTGU01000031">
    <property type="protein sequence ID" value="GMN49447.1"/>
    <property type="molecule type" value="Genomic_DNA"/>
</dbReference>
<dbReference type="GO" id="GO:0004523">
    <property type="term" value="F:RNA-DNA hybrid ribonuclease activity"/>
    <property type="evidence" value="ECO:0007669"/>
    <property type="project" value="InterPro"/>
</dbReference>
<gene>
    <name evidence="3" type="ORF">TIFTF001_018610</name>
</gene>
<dbReference type="Pfam" id="PF13456">
    <property type="entry name" value="RVT_3"/>
    <property type="match status" value="1"/>
</dbReference>
<feature type="domain" description="Reverse transcriptase zinc-binding" evidence="2">
    <location>
        <begin position="34"/>
        <end position="98"/>
    </location>
</feature>
<sequence>MLWNINRELVLLIPLGRTPCPDRLIWHFDPRGMYTVKSGYRTALNFVNDVESSTPSSLAPWWKLLWHLPIAQKIKIFIWRCFHDIILTSVNLSSRKCAGDAAVGGGGRPGGGERPLSMRCAATVWKERGLGAIIRDSQGVALGAMAKKVPGFFSPFTAECLAIREGFQFAVDSGLRVKIVESDSIQAVKACNDPDPLAPVGPVFEDFSYLFRVLGGGYCCTISRWANIAAHTLARFSFAQMLSFIGWKRFLILSLILYWMI</sequence>